<organism evidence="11 12">
    <name type="scientific">Saccharobesus litoralis</name>
    <dbReference type="NCBI Taxonomy" id="2172099"/>
    <lineage>
        <taxon>Bacteria</taxon>
        <taxon>Pseudomonadati</taxon>
        <taxon>Pseudomonadota</taxon>
        <taxon>Gammaproteobacteria</taxon>
        <taxon>Alteromonadales</taxon>
        <taxon>Alteromonadaceae</taxon>
        <taxon>Saccharobesus</taxon>
    </lineage>
</organism>
<dbReference type="GO" id="GO:0006605">
    <property type="term" value="P:protein targeting"/>
    <property type="evidence" value="ECO:0007669"/>
    <property type="project" value="UniProtKB-UniRule"/>
</dbReference>
<reference evidence="11 12" key="1">
    <citation type="submission" date="2018-01" db="EMBL/GenBank/DDBJ databases">
        <title>Genome sequence of a Cantenovulum-like bacteria.</title>
        <authorList>
            <person name="Tan W.R."/>
            <person name="Lau N.-S."/>
            <person name="Go F."/>
            <person name="Amirul A.-A.A."/>
        </authorList>
    </citation>
    <scope>NUCLEOTIDE SEQUENCE [LARGE SCALE GENOMIC DNA]</scope>
    <source>
        <strain evidence="11 12">CCB-QB4</strain>
    </source>
</reference>
<feature type="transmembrane region" description="Helical" evidence="10">
    <location>
        <begin position="119"/>
        <end position="140"/>
    </location>
</feature>
<evidence type="ECO:0000256" key="8">
    <source>
        <dbReference type="ARBA" id="ARBA00023143"/>
    </source>
</evidence>
<dbReference type="AlphaFoldDB" id="A0A2S0VT45"/>
<evidence type="ECO:0000256" key="7">
    <source>
        <dbReference type="ARBA" id="ARBA00023136"/>
    </source>
</evidence>
<dbReference type="RefSeq" id="WP_108603428.1">
    <property type="nucleotide sequence ID" value="NZ_CP026604.1"/>
</dbReference>
<dbReference type="GO" id="GO:0009425">
    <property type="term" value="C:bacterial-type flagellum basal body"/>
    <property type="evidence" value="ECO:0007669"/>
    <property type="project" value="UniProtKB-SubCell"/>
</dbReference>
<comment type="similarity">
    <text evidence="2 10">Belongs to the FliR/MopE/SpaR family.</text>
</comment>
<evidence type="ECO:0000256" key="6">
    <source>
        <dbReference type="ARBA" id="ARBA00022989"/>
    </source>
</evidence>
<evidence type="ECO:0000256" key="2">
    <source>
        <dbReference type="ARBA" id="ARBA00009772"/>
    </source>
</evidence>
<dbReference type="NCBIfam" id="TIGR01400">
    <property type="entry name" value="fliR"/>
    <property type="match status" value="1"/>
</dbReference>
<evidence type="ECO:0000256" key="5">
    <source>
        <dbReference type="ARBA" id="ARBA00022692"/>
    </source>
</evidence>
<feature type="transmembrane region" description="Helical" evidence="10">
    <location>
        <begin position="78"/>
        <end position="98"/>
    </location>
</feature>
<keyword evidence="5 10" id="KW-0812">Transmembrane</keyword>
<dbReference type="GO" id="GO:0005886">
    <property type="term" value="C:plasma membrane"/>
    <property type="evidence" value="ECO:0007669"/>
    <property type="project" value="UniProtKB-SubCell"/>
</dbReference>
<feature type="transmembrane region" description="Helical" evidence="10">
    <location>
        <begin position="39"/>
        <end position="58"/>
    </location>
</feature>
<dbReference type="EMBL" id="CP026604">
    <property type="protein sequence ID" value="AWB67381.1"/>
    <property type="molecule type" value="Genomic_DNA"/>
</dbReference>
<keyword evidence="11" id="KW-0282">Flagellum</keyword>
<comment type="subcellular location">
    <subcellularLocation>
        <location evidence="10">Cell membrane</location>
        <topology evidence="10">Multi-pass membrane protein</topology>
    </subcellularLocation>
    <subcellularLocation>
        <location evidence="10">Bacterial flagellum basal body</location>
    </subcellularLocation>
</comment>
<dbReference type="Pfam" id="PF01311">
    <property type="entry name" value="Bac_export_1"/>
    <property type="match status" value="1"/>
</dbReference>
<dbReference type="InterPro" id="IPR002010">
    <property type="entry name" value="T3SS_IM_R"/>
</dbReference>
<feature type="transmembrane region" description="Helical" evidence="10">
    <location>
        <begin position="12"/>
        <end position="32"/>
    </location>
</feature>
<keyword evidence="6 10" id="KW-1133">Transmembrane helix</keyword>
<protein>
    <recommendedName>
        <fullName evidence="3 9">Flagellar biosynthetic protein FliR</fullName>
    </recommendedName>
</protein>
<dbReference type="PRINTS" id="PR00953">
    <property type="entry name" value="TYPE3IMRPROT"/>
</dbReference>
<dbReference type="PANTHER" id="PTHR30065">
    <property type="entry name" value="FLAGELLAR BIOSYNTHETIC PROTEIN FLIR"/>
    <property type="match status" value="1"/>
</dbReference>
<dbReference type="PANTHER" id="PTHR30065:SF8">
    <property type="entry name" value="FLAGELLAR BIOSYNTHETIC PROTEIN FLIR"/>
    <property type="match status" value="1"/>
</dbReference>
<keyword evidence="8 10" id="KW-0975">Bacterial flagellum</keyword>
<evidence type="ECO:0000256" key="1">
    <source>
        <dbReference type="ARBA" id="ARBA00002578"/>
    </source>
</evidence>
<dbReference type="KEGG" id="cate:C2869_13450"/>
<feature type="transmembrane region" description="Helical" evidence="10">
    <location>
        <begin position="146"/>
        <end position="166"/>
    </location>
</feature>
<proteinExistence type="inferred from homology"/>
<gene>
    <name evidence="11" type="ORF">C2869_13450</name>
</gene>
<keyword evidence="12" id="KW-1185">Reference proteome</keyword>
<feature type="transmembrane region" description="Helical" evidence="10">
    <location>
        <begin position="178"/>
        <end position="201"/>
    </location>
</feature>
<evidence type="ECO:0000256" key="3">
    <source>
        <dbReference type="ARBA" id="ARBA00021717"/>
    </source>
</evidence>
<evidence type="ECO:0000313" key="11">
    <source>
        <dbReference type="EMBL" id="AWB67381.1"/>
    </source>
</evidence>
<keyword evidence="11" id="KW-0966">Cell projection</keyword>
<keyword evidence="4 10" id="KW-1003">Cell membrane</keyword>
<evidence type="ECO:0000313" key="12">
    <source>
        <dbReference type="Proteomes" id="UP000244441"/>
    </source>
</evidence>
<dbReference type="OrthoDB" id="9797790at2"/>
<accession>A0A2S0VT45</accession>
<evidence type="ECO:0000256" key="9">
    <source>
        <dbReference type="NCBIfam" id="TIGR01400"/>
    </source>
</evidence>
<keyword evidence="7 10" id="KW-0472">Membrane</keyword>
<comment type="function">
    <text evidence="1 10">Role in flagellar biosynthesis.</text>
</comment>
<dbReference type="Proteomes" id="UP000244441">
    <property type="component" value="Chromosome"/>
</dbReference>
<dbReference type="GO" id="GO:0044780">
    <property type="term" value="P:bacterial-type flagellum assembly"/>
    <property type="evidence" value="ECO:0007669"/>
    <property type="project" value="UniProtKB-UniRule"/>
</dbReference>
<feature type="transmembrane region" description="Helical" evidence="10">
    <location>
        <begin position="213"/>
        <end position="238"/>
    </location>
</feature>
<name>A0A2S0VT45_9ALTE</name>
<sequence>MNFAVESVLTWMSGILLPFVRISALLVVMVGFDAKRIPTQLKVLFAFAVALLIAPVIPDVPYTDMLSMQGFLLVVQQILWGVAIGFVSQIFLNTFVVAGQVVATQTGLGFASLVDPVNGINVAAVAQFYLILATLVFWAVDGHLMMIKMIALSFEAFPVGSGWISLGSIEKIIEWGQWLFLATITMTITPITAMLIVSFTFGVMTRAAPQLNIFSIGFPITQISGLIVIWLGMSAFMLHFNIMWESASHLMCEIAGCG</sequence>
<keyword evidence="11" id="KW-0969">Cilium</keyword>
<dbReference type="InterPro" id="IPR006303">
    <property type="entry name" value="FliR"/>
</dbReference>
<evidence type="ECO:0000256" key="4">
    <source>
        <dbReference type="ARBA" id="ARBA00022475"/>
    </source>
</evidence>
<evidence type="ECO:0000256" key="10">
    <source>
        <dbReference type="RuleBase" id="RU362071"/>
    </source>
</evidence>